<dbReference type="SUPFAM" id="SSF47413">
    <property type="entry name" value="lambda repressor-like DNA-binding domains"/>
    <property type="match status" value="1"/>
</dbReference>
<dbReference type="InterPro" id="IPR043917">
    <property type="entry name" value="DUF5753"/>
</dbReference>
<proteinExistence type="predicted"/>
<sequence length="285" mass="32408">MRPSPTVRGRRLRYELRQLRESLGLTIEQVANRSEGDFSTSAISRWEKGERRVRPTDLRVLLDIYGVDDSKREVLLTLARDARQRGWWHSYGAAIPNWFQFFVGLEAEASSVHAYESELMPGLLQTPDYYRAFLHAAPAAGNAEEIEHKIQVRSARQQRLSEENPLKFWAVVNEAVIRRVVGGAETMHDQLRHVADLARQDHVSIQVLPFKAGAHPAMDGSFTILSFPEPSDPDVVYLENQTGGLYAEETSQIERYTLMFNYLIAKALDPDESLTMIMHLADNLS</sequence>
<dbReference type="InterPro" id="IPR001387">
    <property type="entry name" value="Cro/C1-type_HTH"/>
</dbReference>
<organism evidence="2 3">
    <name type="scientific">Actinomadura bangladeshensis</name>
    <dbReference type="NCBI Taxonomy" id="453573"/>
    <lineage>
        <taxon>Bacteria</taxon>
        <taxon>Bacillati</taxon>
        <taxon>Actinomycetota</taxon>
        <taxon>Actinomycetes</taxon>
        <taxon>Streptosporangiales</taxon>
        <taxon>Thermomonosporaceae</taxon>
        <taxon>Actinomadura</taxon>
    </lineage>
</organism>
<evidence type="ECO:0000259" key="1">
    <source>
        <dbReference type="PROSITE" id="PS50943"/>
    </source>
</evidence>
<dbReference type="Proteomes" id="UP000475532">
    <property type="component" value="Unassembled WGS sequence"/>
</dbReference>
<protein>
    <submittedName>
        <fullName evidence="2">Helix-turn-helix domain-containing protein</fullName>
    </submittedName>
</protein>
<dbReference type="GO" id="GO:0003677">
    <property type="term" value="F:DNA binding"/>
    <property type="evidence" value="ECO:0007669"/>
    <property type="project" value="InterPro"/>
</dbReference>
<evidence type="ECO:0000313" key="3">
    <source>
        <dbReference type="Proteomes" id="UP000475532"/>
    </source>
</evidence>
<dbReference type="AlphaFoldDB" id="A0A6L9QSM0"/>
<dbReference type="Gene3D" id="1.10.260.40">
    <property type="entry name" value="lambda repressor-like DNA-binding domains"/>
    <property type="match status" value="1"/>
</dbReference>
<dbReference type="Pfam" id="PF13560">
    <property type="entry name" value="HTH_31"/>
    <property type="match status" value="1"/>
</dbReference>
<evidence type="ECO:0000313" key="2">
    <source>
        <dbReference type="EMBL" id="NEA28138.1"/>
    </source>
</evidence>
<dbReference type="Pfam" id="PF19054">
    <property type="entry name" value="DUF5753"/>
    <property type="match status" value="1"/>
</dbReference>
<dbReference type="InterPro" id="IPR010982">
    <property type="entry name" value="Lambda_DNA-bd_dom_sf"/>
</dbReference>
<comment type="caution">
    <text evidence="2">The sequence shown here is derived from an EMBL/GenBank/DDBJ whole genome shotgun (WGS) entry which is preliminary data.</text>
</comment>
<reference evidence="2 3" key="1">
    <citation type="submission" date="2020-01" db="EMBL/GenBank/DDBJ databases">
        <title>Insect and environment-associated Actinomycetes.</title>
        <authorList>
            <person name="Currrie C."/>
            <person name="Chevrette M."/>
            <person name="Carlson C."/>
            <person name="Stubbendieck R."/>
            <person name="Wendt-Pienkowski E."/>
        </authorList>
    </citation>
    <scope>NUCLEOTIDE SEQUENCE [LARGE SCALE GENOMIC DNA]</scope>
    <source>
        <strain evidence="2 3">SID10258</strain>
    </source>
</reference>
<feature type="domain" description="HTH cro/C1-type" evidence="1">
    <location>
        <begin position="16"/>
        <end position="72"/>
    </location>
</feature>
<dbReference type="PROSITE" id="PS50943">
    <property type="entry name" value="HTH_CROC1"/>
    <property type="match status" value="1"/>
</dbReference>
<dbReference type="CDD" id="cd00093">
    <property type="entry name" value="HTH_XRE"/>
    <property type="match status" value="1"/>
</dbReference>
<dbReference type="EMBL" id="JAAGLI010001002">
    <property type="protein sequence ID" value="NEA28138.1"/>
    <property type="molecule type" value="Genomic_DNA"/>
</dbReference>
<dbReference type="SMART" id="SM00530">
    <property type="entry name" value="HTH_XRE"/>
    <property type="match status" value="1"/>
</dbReference>
<accession>A0A6L9QSM0</accession>
<gene>
    <name evidence="2" type="ORF">G3I70_37415</name>
</gene>
<name>A0A6L9QSM0_9ACTN</name>